<sequence length="106" mass="11722">MRATLSRYALTNLGDKIYEVGWELVGIEWKRKGKAAGDDVDDVERVVNDPVNLITNEPLIDVAGNSTEADLPPHFHVMLESFDVRLFAAVGNRSHELSTSTAPTEQ</sequence>
<accession>A0ABR2AHL3</accession>
<proteinExistence type="predicted"/>
<evidence type="ECO:0000313" key="1">
    <source>
        <dbReference type="EMBL" id="KAK8492822.1"/>
    </source>
</evidence>
<name>A0ABR2AHL3_9ROSI</name>
<evidence type="ECO:0000313" key="2">
    <source>
        <dbReference type="Proteomes" id="UP001472677"/>
    </source>
</evidence>
<organism evidence="1 2">
    <name type="scientific">Hibiscus sabdariffa</name>
    <name type="common">roselle</name>
    <dbReference type="NCBI Taxonomy" id="183260"/>
    <lineage>
        <taxon>Eukaryota</taxon>
        <taxon>Viridiplantae</taxon>
        <taxon>Streptophyta</taxon>
        <taxon>Embryophyta</taxon>
        <taxon>Tracheophyta</taxon>
        <taxon>Spermatophyta</taxon>
        <taxon>Magnoliopsida</taxon>
        <taxon>eudicotyledons</taxon>
        <taxon>Gunneridae</taxon>
        <taxon>Pentapetalae</taxon>
        <taxon>rosids</taxon>
        <taxon>malvids</taxon>
        <taxon>Malvales</taxon>
        <taxon>Malvaceae</taxon>
        <taxon>Malvoideae</taxon>
        <taxon>Hibiscus</taxon>
    </lineage>
</organism>
<protein>
    <submittedName>
        <fullName evidence="1">Uncharacterized protein</fullName>
    </submittedName>
</protein>
<comment type="caution">
    <text evidence="1">The sequence shown here is derived from an EMBL/GenBank/DDBJ whole genome shotgun (WGS) entry which is preliminary data.</text>
</comment>
<dbReference type="EMBL" id="JBBPBM010000686">
    <property type="protein sequence ID" value="KAK8492822.1"/>
    <property type="molecule type" value="Genomic_DNA"/>
</dbReference>
<dbReference type="Proteomes" id="UP001472677">
    <property type="component" value="Unassembled WGS sequence"/>
</dbReference>
<keyword evidence="2" id="KW-1185">Reference proteome</keyword>
<reference evidence="1 2" key="1">
    <citation type="journal article" date="2024" name="G3 (Bethesda)">
        <title>Genome assembly of Hibiscus sabdariffa L. provides insights into metabolisms of medicinal natural products.</title>
        <authorList>
            <person name="Kim T."/>
        </authorList>
    </citation>
    <scope>NUCLEOTIDE SEQUENCE [LARGE SCALE GENOMIC DNA]</scope>
    <source>
        <strain evidence="1">TK-2024</strain>
        <tissue evidence="1">Old leaves</tissue>
    </source>
</reference>
<gene>
    <name evidence="1" type="ORF">V6N12_032834</name>
</gene>